<dbReference type="Pfam" id="PF01081">
    <property type="entry name" value="Aldolase"/>
    <property type="match status" value="1"/>
</dbReference>
<evidence type="ECO:0000256" key="4">
    <source>
        <dbReference type="ARBA" id="ARBA00023239"/>
    </source>
</evidence>
<dbReference type="GO" id="GO:0016829">
    <property type="term" value="F:lyase activity"/>
    <property type="evidence" value="ECO:0007669"/>
    <property type="project" value="UniProtKB-KW"/>
</dbReference>
<proteinExistence type="inferred from homology"/>
<evidence type="ECO:0000256" key="2">
    <source>
        <dbReference type="ARBA" id="ARBA00006906"/>
    </source>
</evidence>
<protein>
    <submittedName>
        <fullName evidence="6">2-dehydro-3-deoxyphosphooctonate aldolase</fullName>
    </submittedName>
</protein>
<name>A0AAU9DQN4_9LACO</name>
<evidence type="ECO:0000256" key="5">
    <source>
        <dbReference type="ARBA" id="ARBA00023277"/>
    </source>
</evidence>
<dbReference type="PANTHER" id="PTHR30246:SF1">
    <property type="entry name" value="2-DEHYDRO-3-DEOXY-6-PHOSPHOGALACTONATE ALDOLASE-RELATED"/>
    <property type="match status" value="1"/>
</dbReference>
<comment type="similarity">
    <text evidence="2">Belongs to the KHG/KDPG aldolase family.</text>
</comment>
<dbReference type="PANTHER" id="PTHR30246">
    <property type="entry name" value="2-KETO-3-DEOXY-6-PHOSPHOGLUCONATE ALDOLASE"/>
    <property type="match status" value="1"/>
</dbReference>
<evidence type="ECO:0000256" key="3">
    <source>
        <dbReference type="ARBA" id="ARBA00011233"/>
    </source>
</evidence>
<comment type="subunit">
    <text evidence="3">Homotrimer.</text>
</comment>
<dbReference type="EMBL" id="AP026801">
    <property type="protein sequence ID" value="BDR57428.1"/>
    <property type="molecule type" value="Genomic_DNA"/>
</dbReference>
<sequence length="206" mass="22367">MKVNEYPPFTVIMRNYSFEQVIAIAQAIEGFEKYFAIEVTLNTTGATKMIHDLVEQHGTDLKVGAGTVITLDDAKEAIKNGAQFLLGPKEFTSDIFSLAKEHHVVTVPAGMTPTEIVRQIGLGADIVKVFPATTVRPDFFKAVQAPLGKLRLMAVGGVSASNAKDFLNSGADYLGIGSSMFTSNDLNSLNKMGLRTSLEQYIKLIH</sequence>
<dbReference type="InterPro" id="IPR000887">
    <property type="entry name" value="Aldlse_KDPG_KHG"/>
</dbReference>
<dbReference type="Proteomes" id="UP001321804">
    <property type="component" value="Chromosome"/>
</dbReference>
<dbReference type="Gene3D" id="3.20.20.70">
    <property type="entry name" value="Aldolase class I"/>
    <property type="match status" value="1"/>
</dbReference>
<dbReference type="CDD" id="cd00452">
    <property type="entry name" value="KDPG_aldolase"/>
    <property type="match status" value="1"/>
</dbReference>
<dbReference type="AlphaFoldDB" id="A0AAU9DQN4"/>
<dbReference type="SUPFAM" id="SSF51569">
    <property type="entry name" value="Aldolase"/>
    <property type="match status" value="1"/>
</dbReference>
<evidence type="ECO:0000313" key="6">
    <source>
        <dbReference type="EMBL" id="BDR57428.1"/>
    </source>
</evidence>
<organism evidence="6 7">
    <name type="scientific">Xylocopilactobacillus apis</name>
    <dbReference type="NCBI Taxonomy" id="2932183"/>
    <lineage>
        <taxon>Bacteria</taxon>
        <taxon>Bacillati</taxon>
        <taxon>Bacillota</taxon>
        <taxon>Bacilli</taxon>
        <taxon>Lactobacillales</taxon>
        <taxon>Lactobacillaceae</taxon>
        <taxon>Xylocopilactobacillus</taxon>
    </lineage>
</organism>
<dbReference type="RefSeq" id="WP_317696518.1">
    <property type="nucleotide sequence ID" value="NZ_AP026801.1"/>
</dbReference>
<gene>
    <name evidence="6" type="primary">eda-1</name>
    <name evidence="6" type="ORF">KIMC2_19900</name>
</gene>
<dbReference type="KEGG" id="xak:KIMC2_19900"/>
<accession>A0AAU9DQN4</accession>
<evidence type="ECO:0000256" key="1">
    <source>
        <dbReference type="ARBA" id="ARBA00004761"/>
    </source>
</evidence>
<dbReference type="InterPro" id="IPR013785">
    <property type="entry name" value="Aldolase_TIM"/>
</dbReference>
<keyword evidence="7" id="KW-1185">Reference proteome</keyword>
<comment type="pathway">
    <text evidence="1">Carbohydrate acid metabolism.</text>
</comment>
<keyword evidence="4" id="KW-0456">Lyase</keyword>
<evidence type="ECO:0000313" key="7">
    <source>
        <dbReference type="Proteomes" id="UP001321804"/>
    </source>
</evidence>
<reference evidence="6 7" key="1">
    <citation type="journal article" date="2023" name="Microbiol. Spectr.">
        <title>Symbiosis of Carpenter Bees with Uncharacterized Lactic Acid Bacteria Showing NAD Auxotrophy.</title>
        <authorList>
            <person name="Kawasaki S."/>
            <person name="Ozawa K."/>
            <person name="Mori T."/>
            <person name="Yamamoto A."/>
            <person name="Ito M."/>
            <person name="Ohkuma M."/>
            <person name="Sakamoto M."/>
            <person name="Matsutani M."/>
        </authorList>
    </citation>
    <scope>NUCLEOTIDE SEQUENCE [LARGE SCALE GENOMIC DNA]</scope>
    <source>
        <strain evidence="6 7">KimC2</strain>
    </source>
</reference>
<keyword evidence="5" id="KW-0119">Carbohydrate metabolism</keyword>